<dbReference type="InterPro" id="IPR050770">
    <property type="entry name" value="Intradiol_RC_Dioxygenase"/>
</dbReference>
<dbReference type="PANTHER" id="PTHR33711">
    <property type="entry name" value="DIOXYGENASE, PUTATIVE (AFU_ORTHOLOGUE AFUA_2G02910)-RELATED"/>
    <property type="match status" value="1"/>
</dbReference>
<dbReference type="InterPro" id="IPR015889">
    <property type="entry name" value="Intradiol_dOase_core"/>
</dbReference>
<dbReference type="RefSeq" id="WP_076629901.1">
    <property type="nucleotide sequence ID" value="NZ_CP019312.1"/>
</dbReference>
<evidence type="ECO:0000313" key="6">
    <source>
        <dbReference type="Proteomes" id="UP000186336"/>
    </source>
</evidence>
<sequence>MPAQQLKESPSQTAGPYVHIGCTPNFAGVTGVYANDPGATMITDTVEGQRVTITGTVFDGQGAPLTDALVEIWQADATGRFGATNSGFTGWGRCPADQSTGQWRFDTIRPGPTGAGAAHITFWIVARGINVGLHTRMYFPDDPLLASDPWLSIVEDVRRDTLIAKGSADGQFHFDIHLQGRNETVFFDA</sequence>
<evidence type="ECO:0000256" key="3">
    <source>
        <dbReference type="ARBA" id="ARBA00023002"/>
    </source>
</evidence>
<keyword evidence="6" id="KW-1185">Reference proteome</keyword>
<dbReference type="CDD" id="cd03463">
    <property type="entry name" value="3_4-PCD_alpha"/>
    <property type="match status" value="1"/>
</dbReference>
<dbReference type="KEGG" id="tom:BWR18_18625"/>
<reference evidence="5 6" key="1">
    <citation type="submission" date="2017-01" db="EMBL/GenBank/DDBJ databases">
        <title>Complete genome of Tateyamaria omphalii DOK1-4 isolated from seawater in Dokdo.</title>
        <authorList>
            <person name="Kim J.H."/>
            <person name="Chi W.-J."/>
        </authorList>
    </citation>
    <scope>NUCLEOTIDE SEQUENCE [LARGE SCALE GENOMIC DNA]</scope>
    <source>
        <strain evidence="5 6">DOK1-4</strain>
    </source>
</reference>
<dbReference type="Gene3D" id="2.60.130.10">
    <property type="entry name" value="Aromatic compound dioxygenase"/>
    <property type="match status" value="1"/>
</dbReference>
<organism evidence="5 6">
    <name type="scientific">Tateyamaria omphalii</name>
    <dbReference type="NCBI Taxonomy" id="299262"/>
    <lineage>
        <taxon>Bacteria</taxon>
        <taxon>Pseudomonadati</taxon>
        <taxon>Pseudomonadota</taxon>
        <taxon>Alphaproteobacteria</taxon>
        <taxon>Rhodobacterales</taxon>
        <taxon>Roseobacteraceae</taxon>
        <taxon>Tateyamaria</taxon>
    </lineage>
</organism>
<dbReference type="GO" id="GO:0018578">
    <property type="term" value="F:protocatechuate 3,4-dioxygenase activity"/>
    <property type="evidence" value="ECO:0007669"/>
    <property type="project" value="InterPro"/>
</dbReference>
<dbReference type="Proteomes" id="UP000186336">
    <property type="component" value="Chromosome"/>
</dbReference>
<accession>A0A1P8MZN9</accession>
<dbReference type="SUPFAM" id="SSF49482">
    <property type="entry name" value="Aromatic compound dioxygenase"/>
    <property type="match status" value="1"/>
</dbReference>
<feature type="domain" description="Intradiol ring-cleavage dioxygenases" evidence="4">
    <location>
        <begin position="53"/>
        <end position="81"/>
    </location>
</feature>
<comment type="similarity">
    <text evidence="1">Belongs to the intradiol ring-cleavage dioxygenase family.</text>
</comment>
<dbReference type="STRING" id="299262.BWR18_18625"/>
<dbReference type="AlphaFoldDB" id="A0A1P8MZN9"/>
<dbReference type="OrthoDB" id="9805815at2"/>
<keyword evidence="3" id="KW-0560">Oxidoreductase</keyword>
<dbReference type="GO" id="GO:0008199">
    <property type="term" value="F:ferric iron binding"/>
    <property type="evidence" value="ECO:0007669"/>
    <property type="project" value="InterPro"/>
</dbReference>
<dbReference type="InterPro" id="IPR000627">
    <property type="entry name" value="Intradiol_dOase_C"/>
</dbReference>
<dbReference type="PROSITE" id="PS00083">
    <property type="entry name" value="INTRADIOL_DIOXYGENAS"/>
    <property type="match status" value="1"/>
</dbReference>
<dbReference type="EMBL" id="CP019312">
    <property type="protein sequence ID" value="APX13468.1"/>
    <property type="molecule type" value="Genomic_DNA"/>
</dbReference>
<protein>
    <submittedName>
        <fullName evidence="5">Protocatechuate 3,4-dioxygenase subunit alpha</fullName>
    </submittedName>
</protein>
<evidence type="ECO:0000256" key="1">
    <source>
        <dbReference type="ARBA" id="ARBA00007825"/>
    </source>
</evidence>
<evidence type="ECO:0000256" key="2">
    <source>
        <dbReference type="ARBA" id="ARBA00022964"/>
    </source>
</evidence>
<evidence type="ECO:0000259" key="4">
    <source>
        <dbReference type="PROSITE" id="PS00083"/>
    </source>
</evidence>
<dbReference type="NCBIfam" id="TIGR02423">
    <property type="entry name" value="protocat_alph"/>
    <property type="match status" value="1"/>
</dbReference>
<dbReference type="Pfam" id="PF00775">
    <property type="entry name" value="Dioxygenase_C"/>
    <property type="match status" value="1"/>
</dbReference>
<name>A0A1P8MZN9_9RHOB</name>
<evidence type="ECO:0000313" key="5">
    <source>
        <dbReference type="EMBL" id="APX13468.1"/>
    </source>
</evidence>
<keyword evidence="2 5" id="KW-0223">Dioxygenase</keyword>
<proteinExistence type="inferred from homology"/>
<dbReference type="PANTHER" id="PTHR33711:SF9">
    <property type="entry name" value="PROTOCATECHUATE 3,4-DIOXYGENASE ALPHA CHAIN"/>
    <property type="match status" value="1"/>
</dbReference>
<gene>
    <name evidence="5" type="ORF">BWR18_18625</name>
</gene>
<dbReference type="InterPro" id="IPR012786">
    <property type="entry name" value="Protocat_dOase_a"/>
</dbReference>